<dbReference type="CDD" id="cd00093">
    <property type="entry name" value="HTH_XRE"/>
    <property type="match status" value="1"/>
</dbReference>
<dbReference type="Pfam" id="PF21259">
    <property type="entry name" value="Rgg_C"/>
    <property type="match status" value="1"/>
</dbReference>
<reference evidence="2 3" key="1">
    <citation type="submission" date="2014-12" db="EMBL/GenBank/DDBJ databases">
        <title>Draft genome sequences of 29 type strains of Enterococci.</title>
        <authorList>
            <person name="Zhong Z."/>
            <person name="Sun Z."/>
            <person name="Liu W."/>
            <person name="Zhang W."/>
            <person name="Zhang H."/>
        </authorList>
    </citation>
    <scope>NUCLEOTIDE SEQUENCE [LARGE SCALE GENOMIC DNA]</scope>
    <source>
        <strain evidence="2 3">DSM 17029</strain>
    </source>
</reference>
<dbReference type="InterPro" id="IPR010057">
    <property type="entry name" value="Transcription_activator_Rgg_C"/>
</dbReference>
<dbReference type="GO" id="GO:0003677">
    <property type="term" value="F:DNA binding"/>
    <property type="evidence" value="ECO:0007669"/>
    <property type="project" value="InterPro"/>
</dbReference>
<dbReference type="STRING" id="214095.RU97_GL001798"/>
<evidence type="ECO:0000259" key="1">
    <source>
        <dbReference type="PROSITE" id="PS50943"/>
    </source>
</evidence>
<evidence type="ECO:0000313" key="3">
    <source>
        <dbReference type="Proteomes" id="UP000181884"/>
    </source>
</evidence>
<dbReference type="Pfam" id="PF01381">
    <property type="entry name" value="HTH_3"/>
    <property type="match status" value="1"/>
</dbReference>
<dbReference type="InterPro" id="IPR001387">
    <property type="entry name" value="Cro/C1-type_HTH"/>
</dbReference>
<evidence type="ECO:0000313" key="2">
    <source>
        <dbReference type="EMBL" id="OJG18401.1"/>
    </source>
</evidence>
<keyword evidence="3" id="KW-1185">Reference proteome</keyword>
<dbReference type="InterPro" id="IPR053163">
    <property type="entry name" value="HTH-type_regulator_Rgg"/>
</dbReference>
<name>A0A1L8RF41_9ENTE</name>
<sequence>MNIGYHLKQVRLLEKKSLKDFCEGICSVSFLSKVENGTHRISAEDLLLLLSKNNIDYVDFFREVFEVNFNDNTSQINTEIQKAYYSDNLLFLKNFLKELPSKKLKNKKYYLLTITVLIYRLEGRIQDLPSETVDELKELIFLNQDWNLYNIGILANVFMLYDSDIIESFITQILHKYPLESSPINVQIIISSLILNVISLLLESKKIYKAQNYLFLLKRIQITPELAFQKLMINFYQNLINFISIDSDENKNNLLLSINIFNDIELINTYQEIKKYTKAIIGKAIE</sequence>
<dbReference type="AlphaFoldDB" id="A0A1L8RF41"/>
<dbReference type="PANTHER" id="PTHR37038">
    <property type="entry name" value="TRANSCRIPTIONAL REGULATOR-RELATED"/>
    <property type="match status" value="1"/>
</dbReference>
<comment type="caution">
    <text evidence="2">The sequence shown here is derived from an EMBL/GenBank/DDBJ whole genome shotgun (WGS) entry which is preliminary data.</text>
</comment>
<accession>A0A1L8RF41</accession>
<dbReference type="Gene3D" id="1.25.40.400">
    <property type="match status" value="1"/>
</dbReference>
<dbReference type="NCBIfam" id="TIGR01716">
    <property type="entry name" value="RGG_Cterm"/>
    <property type="match status" value="1"/>
</dbReference>
<dbReference type="EMBL" id="JXKH01000004">
    <property type="protein sequence ID" value="OJG18401.1"/>
    <property type="molecule type" value="Genomic_DNA"/>
</dbReference>
<organism evidence="2 3">
    <name type="scientific">Enterococcus canis</name>
    <dbReference type="NCBI Taxonomy" id="214095"/>
    <lineage>
        <taxon>Bacteria</taxon>
        <taxon>Bacillati</taxon>
        <taxon>Bacillota</taxon>
        <taxon>Bacilli</taxon>
        <taxon>Lactobacillales</taxon>
        <taxon>Enterococcaceae</taxon>
        <taxon>Enterococcus</taxon>
    </lineage>
</organism>
<protein>
    <recommendedName>
        <fullName evidence="1">HTH cro/C1-type domain-containing protein</fullName>
    </recommendedName>
</protein>
<dbReference type="Proteomes" id="UP000181884">
    <property type="component" value="Unassembled WGS sequence"/>
</dbReference>
<dbReference type="SUPFAM" id="SSF47413">
    <property type="entry name" value="lambda repressor-like DNA-binding domains"/>
    <property type="match status" value="1"/>
</dbReference>
<dbReference type="InterPro" id="IPR011990">
    <property type="entry name" value="TPR-like_helical_dom_sf"/>
</dbReference>
<dbReference type="SMART" id="SM00530">
    <property type="entry name" value="HTH_XRE"/>
    <property type="match status" value="1"/>
</dbReference>
<gene>
    <name evidence="2" type="ORF">RU97_GL001798</name>
</gene>
<dbReference type="SUPFAM" id="SSF48452">
    <property type="entry name" value="TPR-like"/>
    <property type="match status" value="1"/>
</dbReference>
<proteinExistence type="predicted"/>
<dbReference type="PROSITE" id="PS50943">
    <property type="entry name" value="HTH_CROC1"/>
    <property type="match status" value="1"/>
</dbReference>
<dbReference type="RefSeq" id="WP_067394874.1">
    <property type="nucleotide sequence ID" value="NZ_JXKH01000004.1"/>
</dbReference>
<dbReference type="InterPro" id="IPR010982">
    <property type="entry name" value="Lambda_DNA-bd_dom_sf"/>
</dbReference>
<feature type="domain" description="HTH cro/C1-type" evidence="1">
    <location>
        <begin position="7"/>
        <end position="60"/>
    </location>
</feature>
<dbReference type="Gene3D" id="1.10.260.40">
    <property type="entry name" value="lambda repressor-like DNA-binding domains"/>
    <property type="match status" value="1"/>
</dbReference>